<dbReference type="Proteomes" id="UP000077154">
    <property type="component" value="Unassembled WGS sequence"/>
</dbReference>
<dbReference type="AlphaFoldDB" id="A0A177AKF5"/>
<evidence type="ECO:0000256" key="1">
    <source>
        <dbReference type="SAM" id="MobiDB-lite"/>
    </source>
</evidence>
<dbReference type="EMBL" id="KV441387">
    <property type="protein sequence ID" value="OAF62515.1"/>
    <property type="molecule type" value="Genomic_DNA"/>
</dbReference>
<dbReference type="RefSeq" id="XP_024327787.1">
    <property type="nucleotide sequence ID" value="XM_024464710.1"/>
</dbReference>
<sequence>MFNLSSVLRNSFNFDIESQTANSITCTASDYKFNTENLKAEDNRDKYNADGAPRLRNEHYADSTPRP</sequence>
<dbReference type="GeneID" id="36284117"/>
<name>A0A177AKF5_9PEZI</name>
<accession>A0A177AKF5</accession>
<organism evidence="2">
    <name type="scientific">Pseudogymnoascus destructans</name>
    <dbReference type="NCBI Taxonomy" id="655981"/>
    <lineage>
        <taxon>Eukaryota</taxon>
        <taxon>Fungi</taxon>
        <taxon>Dikarya</taxon>
        <taxon>Ascomycota</taxon>
        <taxon>Pezizomycotina</taxon>
        <taxon>Leotiomycetes</taxon>
        <taxon>Thelebolales</taxon>
        <taxon>Thelebolaceae</taxon>
        <taxon>Pseudogymnoascus</taxon>
    </lineage>
</organism>
<feature type="compositionally biased region" description="Basic and acidic residues" evidence="1">
    <location>
        <begin position="42"/>
        <end position="61"/>
    </location>
</feature>
<feature type="region of interest" description="Disordered" evidence="1">
    <location>
        <begin position="42"/>
        <end position="67"/>
    </location>
</feature>
<protein>
    <submittedName>
        <fullName evidence="2">Uncharacterized protein</fullName>
    </submittedName>
</protein>
<reference evidence="2" key="1">
    <citation type="submission" date="2016-03" db="EMBL/GenBank/DDBJ databases">
        <title>Updated assembly of Pseudogymnoascus destructans, the fungus causing white-nose syndrome of bats.</title>
        <authorList>
            <person name="Palmer J.M."/>
            <person name="Drees K.P."/>
            <person name="Foster J.T."/>
            <person name="Lindner D.L."/>
        </authorList>
    </citation>
    <scope>NUCLEOTIDE SEQUENCE [LARGE SCALE GENOMIC DNA]</scope>
    <source>
        <strain evidence="2">20631-21</strain>
    </source>
</reference>
<proteinExistence type="predicted"/>
<gene>
    <name evidence="2" type="ORF">VC83_01025</name>
</gene>
<evidence type="ECO:0000313" key="2">
    <source>
        <dbReference type="EMBL" id="OAF62515.1"/>
    </source>
</evidence>